<evidence type="ECO:0008006" key="4">
    <source>
        <dbReference type="Google" id="ProtNLM"/>
    </source>
</evidence>
<dbReference type="Proteomes" id="UP000194857">
    <property type="component" value="Unassembled WGS sequence"/>
</dbReference>
<comment type="caution">
    <text evidence="2">The sequence shown here is derived from an EMBL/GenBank/DDBJ whole genome shotgun (WGS) entry which is preliminary data.</text>
</comment>
<gene>
    <name evidence="2" type="ORF">CAZ10_10185</name>
</gene>
<keyword evidence="1" id="KW-0472">Membrane</keyword>
<accession>A0A241XRZ9</accession>
<protein>
    <recommendedName>
        <fullName evidence="4">Transmembrane protein</fullName>
    </recommendedName>
</protein>
<keyword evidence="1" id="KW-1133">Transmembrane helix</keyword>
<dbReference type="RefSeq" id="WP_086250766.1">
    <property type="nucleotide sequence ID" value="NZ_NFFZ01000004.1"/>
</dbReference>
<dbReference type="EMBL" id="NFFZ01000004">
    <property type="protein sequence ID" value="OTI63194.1"/>
    <property type="molecule type" value="Genomic_DNA"/>
</dbReference>
<evidence type="ECO:0000313" key="3">
    <source>
        <dbReference type="Proteomes" id="UP000194857"/>
    </source>
</evidence>
<proteinExistence type="predicted"/>
<feature type="transmembrane region" description="Helical" evidence="1">
    <location>
        <begin position="84"/>
        <end position="112"/>
    </location>
</feature>
<keyword evidence="1" id="KW-0812">Transmembrane</keyword>
<sequence>METNQGISEQARVEQAIRKAVKTDVALSLICLAPLVSLLWKVVHDERFTIPTLVPMALMYCWAIGMCYLLLIRKIRDKGLRRSILLFSSGAFASCFVLSFVVLPAMLAVGAAPIGTYLMTKLRARYYFELDLRKELAGKTSGQGLLEV</sequence>
<reference evidence="2 3" key="1">
    <citation type="submission" date="2017-05" db="EMBL/GenBank/DDBJ databases">
        <authorList>
            <person name="Song R."/>
            <person name="Chenine A.L."/>
            <person name="Ruprecht R.M."/>
        </authorList>
    </citation>
    <scope>NUCLEOTIDE SEQUENCE [LARGE SCALE GENOMIC DNA]</scope>
    <source>
        <strain evidence="2 3">S567_C10_BS</strain>
    </source>
</reference>
<feature type="transmembrane region" description="Helical" evidence="1">
    <location>
        <begin position="52"/>
        <end position="72"/>
    </location>
</feature>
<name>A0A241XRZ9_PSEAI</name>
<evidence type="ECO:0000313" key="2">
    <source>
        <dbReference type="EMBL" id="OTI63194.1"/>
    </source>
</evidence>
<dbReference type="AlphaFoldDB" id="A0A241XRZ9"/>
<organism evidence="2 3">
    <name type="scientific">Pseudomonas aeruginosa</name>
    <dbReference type="NCBI Taxonomy" id="287"/>
    <lineage>
        <taxon>Bacteria</taxon>
        <taxon>Pseudomonadati</taxon>
        <taxon>Pseudomonadota</taxon>
        <taxon>Gammaproteobacteria</taxon>
        <taxon>Pseudomonadales</taxon>
        <taxon>Pseudomonadaceae</taxon>
        <taxon>Pseudomonas</taxon>
    </lineage>
</organism>
<feature type="transmembrane region" description="Helical" evidence="1">
    <location>
        <begin position="21"/>
        <end position="40"/>
    </location>
</feature>
<evidence type="ECO:0000256" key="1">
    <source>
        <dbReference type="SAM" id="Phobius"/>
    </source>
</evidence>